<feature type="transmembrane region" description="Helical" evidence="12">
    <location>
        <begin position="20"/>
        <end position="38"/>
    </location>
</feature>
<dbReference type="PANTHER" id="PTHR11410">
    <property type="entry name" value="ATP SYNTHASE SUBUNIT A"/>
    <property type="match status" value="1"/>
</dbReference>
<keyword evidence="8" id="KW-0406">Ion transport</keyword>
<dbReference type="InterPro" id="IPR035908">
    <property type="entry name" value="F0_ATP_A_sf"/>
</dbReference>
<keyword evidence="6" id="KW-0375">Hydrogen ion transport</keyword>
<accession>A0A1P8AG72</accession>
<organism evidence="14">
    <name type="scientific">Chiropterargas boueti</name>
    <dbReference type="NCBI Taxonomy" id="1827022"/>
    <lineage>
        <taxon>Eukaryota</taxon>
        <taxon>Metazoa</taxon>
        <taxon>Ecdysozoa</taxon>
        <taxon>Arthropoda</taxon>
        <taxon>Chelicerata</taxon>
        <taxon>Arachnida</taxon>
        <taxon>Acari</taxon>
        <taxon>Parasitiformes</taxon>
        <taxon>Ixodida</taxon>
        <taxon>Ixodoidea</taxon>
        <taxon>Argasidae</taxon>
        <taxon>Ornithodorinae</taxon>
        <taxon>Chiropterargas</taxon>
    </lineage>
</organism>
<protein>
    <recommendedName>
        <fullName evidence="11">ATP synthase subunit a</fullName>
    </recommendedName>
</protein>
<geneLocation type="mitochondrion" evidence="14"/>
<evidence type="ECO:0000256" key="10">
    <source>
        <dbReference type="ARBA" id="ARBA00023310"/>
    </source>
</evidence>
<reference evidence="14" key="1">
    <citation type="journal article" date="2019" name="Ticks Tick Borne Dis.">
        <title>Argasid and ixodid systematics: Implications for soft tick evolution and systematics, with a new argasid species list.</title>
        <authorList>
            <person name="Mans B.J."/>
            <person name="Featherston J."/>
            <person name="Kvas M."/>
            <person name="Pillay K.A."/>
            <person name="de Klerk D.G."/>
            <person name="Pienaar R."/>
            <person name="de Castro M.H."/>
            <person name="Schwan T.G."/>
            <person name="Lopez J.E."/>
            <person name="Teel P."/>
            <person name="Perez de Leon A.A."/>
            <person name="Sonenshine D.E."/>
            <person name="Egekwu N.I."/>
            <person name="Bakkes D.K."/>
            <person name="Heyne H."/>
            <person name="Kanduma E.G."/>
            <person name="Nyangiwe N."/>
            <person name="Bouattour A."/>
            <person name="Latif A.A."/>
        </authorList>
    </citation>
    <scope>NUCLEOTIDE SEQUENCE</scope>
    <source>
        <strain evidence="13">1</strain>
        <strain evidence="14">2</strain>
    </source>
</reference>
<feature type="transmembrane region" description="Helical" evidence="12">
    <location>
        <begin position="125"/>
        <end position="144"/>
    </location>
</feature>
<gene>
    <name evidence="14" type="primary">ATP6</name>
</gene>
<dbReference type="Gene3D" id="1.20.120.220">
    <property type="entry name" value="ATP synthase, F0 complex, subunit A"/>
    <property type="match status" value="1"/>
</dbReference>
<comment type="subcellular location">
    <subcellularLocation>
        <location evidence="1">Membrane</location>
        <topology evidence="1">Multi-pass membrane protein</topology>
    </subcellularLocation>
    <subcellularLocation>
        <location evidence="11">Mitochondrion inner membrane</location>
        <topology evidence="11">Multi-pass membrane protein</topology>
    </subcellularLocation>
</comment>
<dbReference type="Pfam" id="PF00119">
    <property type="entry name" value="ATP-synt_A"/>
    <property type="match status" value="1"/>
</dbReference>
<evidence type="ECO:0000256" key="12">
    <source>
        <dbReference type="SAM" id="Phobius"/>
    </source>
</evidence>
<keyword evidence="14" id="KW-0496">Mitochondrion</keyword>
<dbReference type="NCBIfam" id="TIGR01131">
    <property type="entry name" value="ATP_synt_6_or_A"/>
    <property type="match status" value="1"/>
</dbReference>
<sequence>MMINMFSIFDPSTSSNFSLNWVVILFIFFLIPMNYWMIPSRYNMSFYLITKFISNNTQNMMSKENKKLILPIISLFWYIMLLNLSGLNPYIFTITTQINMTSILSISLWMTIMLYMWINKTNLMFAHLVPNGTPSLLANFMVLIETTSNLIRPITLCVRLTANMISGHLLLFLLSNMISLNPIMLSISMPVMMIMLSLEIAVAMIQSYVFMLLITLYMNE</sequence>
<evidence type="ECO:0000313" key="13">
    <source>
        <dbReference type="EMBL" id="AMX74096.1"/>
    </source>
</evidence>
<evidence type="ECO:0000313" key="14">
    <source>
        <dbReference type="EMBL" id="AMX74109.1"/>
    </source>
</evidence>
<keyword evidence="3" id="KW-0813">Transport</keyword>
<feature type="transmembrane region" description="Helical" evidence="12">
    <location>
        <begin position="194"/>
        <end position="218"/>
    </location>
</feature>
<evidence type="ECO:0000256" key="8">
    <source>
        <dbReference type="ARBA" id="ARBA00023065"/>
    </source>
</evidence>
<evidence type="ECO:0000256" key="3">
    <source>
        <dbReference type="ARBA" id="ARBA00022448"/>
    </source>
</evidence>
<dbReference type="GO" id="GO:0045259">
    <property type="term" value="C:proton-transporting ATP synthase complex"/>
    <property type="evidence" value="ECO:0007669"/>
    <property type="project" value="UniProtKB-KW"/>
</dbReference>
<dbReference type="GO" id="GO:0046933">
    <property type="term" value="F:proton-transporting ATP synthase activity, rotational mechanism"/>
    <property type="evidence" value="ECO:0007669"/>
    <property type="project" value="TreeGrafter"/>
</dbReference>
<evidence type="ECO:0000256" key="7">
    <source>
        <dbReference type="ARBA" id="ARBA00022989"/>
    </source>
</evidence>
<dbReference type="EMBL" id="KR907239">
    <property type="protein sequence ID" value="AMX74109.1"/>
    <property type="molecule type" value="Genomic_DNA"/>
</dbReference>
<dbReference type="AlphaFoldDB" id="A0A1P8AG72"/>
<evidence type="ECO:0000256" key="11">
    <source>
        <dbReference type="RuleBase" id="RU004450"/>
    </source>
</evidence>
<name>A0A1P8AG72_9ACAR</name>
<dbReference type="PRINTS" id="PR00123">
    <property type="entry name" value="ATPASEA"/>
</dbReference>
<dbReference type="EMBL" id="KR907236">
    <property type="protein sequence ID" value="AMX74096.1"/>
    <property type="molecule type" value="Genomic_DNA"/>
</dbReference>
<dbReference type="SUPFAM" id="SSF81336">
    <property type="entry name" value="F1F0 ATP synthase subunit A"/>
    <property type="match status" value="1"/>
</dbReference>
<keyword evidence="10" id="KW-0066">ATP synthesis</keyword>
<evidence type="ECO:0000256" key="9">
    <source>
        <dbReference type="ARBA" id="ARBA00023136"/>
    </source>
</evidence>
<proteinExistence type="inferred from homology"/>
<comment type="similarity">
    <text evidence="2">Belongs to the ATPase A chain family.</text>
</comment>
<evidence type="ECO:0000256" key="2">
    <source>
        <dbReference type="ARBA" id="ARBA00006810"/>
    </source>
</evidence>
<dbReference type="InterPro" id="IPR045083">
    <property type="entry name" value="ATP_synth_F0_asu_bact/mt"/>
</dbReference>
<dbReference type="PANTHER" id="PTHR11410:SF0">
    <property type="entry name" value="ATP SYNTHASE SUBUNIT A"/>
    <property type="match status" value="1"/>
</dbReference>
<dbReference type="GO" id="GO:0005743">
    <property type="term" value="C:mitochondrial inner membrane"/>
    <property type="evidence" value="ECO:0007669"/>
    <property type="project" value="UniProtKB-SubCell"/>
</dbReference>
<feature type="transmembrane region" description="Helical" evidence="12">
    <location>
        <begin position="68"/>
        <end position="92"/>
    </location>
</feature>
<keyword evidence="7 12" id="KW-1133">Transmembrane helix</keyword>
<feature type="transmembrane region" description="Helical" evidence="12">
    <location>
        <begin position="98"/>
        <end position="118"/>
    </location>
</feature>
<evidence type="ECO:0000256" key="4">
    <source>
        <dbReference type="ARBA" id="ARBA00022547"/>
    </source>
</evidence>
<dbReference type="CDD" id="cd00310">
    <property type="entry name" value="ATP-synt_Fo_a_6"/>
    <property type="match status" value="1"/>
</dbReference>
<dbReference type="InterPro" id="IPR000568">
    <property type="entry name" value="ATP_synth_F0_asu"/>
</dbReference>
<keyword evidence="9 12" id="KW-0472">Membrane</keyword>
<evidence type="ECO:0000256" key="6">
    <source>
        <dbReference type="ARBA" id="ARBA00022781"/>
    </source>
</evidence>
<keyword evidence="4" id="KW-0138">CF(0)</keyword>
<keyword evidence="5 12" id="KW-0812">Transmembrane</keyword>
<evidence type="ECO:0000256" key="5">
    <source>
        <dbReference type="ARBA" id="ARBA00022692"/>
    </source>
</evidence>
<evidence type="ECO:0000256" key="1">
    <source>
        <dbReference type="ARBA" id="ARBA00004141"/>
    </source>
</evidence>